<accession>G3J5G5</accession>
<dbReference type="AlphaFoldDB" id="G3J5G5"/>
<protein>
    <submittedName>
        <fullName evidence="2">Uncharacterized protein</fullName>
    </submittedName>
</protein>
<dbReference type="InParanoid" id="G3J5G5"/>
<keyword evidence="3" id="KW-1185">Reference proteome</keyword>
<gene>
    <name evidence="2" type="ORF">CCM_00681</name>
</gene>
<feature type="region of interest" description="Disordered" evidence="1">
    <location>
        <begin position="1"/>
        <end position="41"/>
    </location>
</feature>
<dbReference type="EMBL" id="JH126399">
    <property type="protein sequence ID" value="EGX96026.1"/>
    <property type="molecule type" value="Genomic_DNA"/>
</dbReference>
<organism evidence="2 3">
    <name type="scientific">Cordyceps militaris (strain CM01)</name>
    <name type="common">Caterpillar fungus</name>
    <dbReference type="NCBI Taxonomy" id="983644"/>
    <lineage>
        <taxon>Eukaryota</taxon>
        <taxon>Fungi</taxon>
        <taxon>Dikarya</taxon>
        <taxon>Ascomycota</taxon>
        <taxon>Pezizomycotina</taxon>
        <taxon>Sordariomycetes</taxon>
        <taxon>Hypocreomycetidae</taxon>
        <taxon>Hypocreales</taxon>
        <taxon>Cordycipitaceae</taxon>
        <taxon>Cordyceps</taxon>
    </lineage>
</organism>
<dbReference type="HOGENOM" id="CLU_2542500_0_0_1"/>
<sequence>MSLSKHTTSLASSRLSGPAQRPVFRPRSIGPTPSSPSPEVGIEFCEQDQESHCSGLAIPTELLRGEACRRKDPIEASVAAGWR</sequence>
<dbReference type="KEGG" id="cmt:CCM_00681"/>
<evidence type="ECO:0000256" key="1">
    <source>
        <dbReference type="SAM" id="MobiDB-lite"/>
    </source>
</evidence>
<dbReference type="Proteomes" id="UP000001610">
    <property type="component" value="Unassembled WGS sequence"/>
</dbReference>
<proteinExistence type="predicted"/>
<evidence type="ECO:0000313" key="3">
    <source>
        <dbReference type="Proteomes" id="UP000001610"/>
    </source>
</evidence>
<reference evidence="2 3" key="1">
    <citation type="journal article" date="2011" name="Genome Biol.">
        <title>Genome sequence of the insect pathogenic fungus Cordyceps militaris, a valued traditional Chinese medicine.</title>
        <authorList>
            <person name="Zheng P."/>
            <person name="Xia Y."/>
            <person name="Xiao G."/>
            <person name="Xiong C."/>
            <person name="Hu X."/>
            <person name="Zhang S."/>
            <person name="Zheng H."/>
            <person name="Huang Y."/>
            <person name="Zhou Y."/>
            <person name="Wang S."/>
            <person name="Zhao G.P."/>
            <person name="Liu X."/>
            <person name="St Leger R.J."/>
            <person name="Wang C."/>
        </authorList>
    </citation>
    <scope>NUCLEOTIDE SEQUENCE [LARGE SCALE GENOMIC DNA]</scope>
    <source>
        <strain evidence="2 3">CM01</strain>
    </source>
</reference>
<dbReference type="GeneID" id="18162715"/>
<feature type="compositionally biased region" description="Polar residues" evidence="1">
    <location>
        <begin position="1"/>
        <end position="15"/>
    </location>
</feature>
<name>G3J5G5_CORMM</name>
<evidence type="ECO:0000313" key="2">
    <source>
        <dbReference type="EMBL" id="EGX96026.1"/>
    </source>
</evidence>
<dbReference type="VEuPathDB" id="FungiDB:CCM_00681"/>
<dbReference type="RefSeq" id="XP_006665903.1">
    <property type="nucleotide sequence ID" value="XM_006665840.1"/>
</dbReference>